<comment type="caution">
    <text evidence="2">The sequence shown here is derived from an EMBL/GenBank/DDBJ whole genome shotgun (WGS) entry which is preliminary data.</text>
</comment>
<proteinExistence type="predicted"/>
<organism evidence="2 3">
    <name type="scientific">Gossypium davidsonii</name>
    <name type="common">Davidson's cotton</name>
    <name type="synonym">Gossypium klotzschianum subsp. davidsonii</name>
    <dbReference type="NCBI Taxonomy" id="34287"/>
    <lineage>
        <taxon>Eukaryota</taxon>
        <taxon>Viridiplantae</taxon>
        <taxon>Streptophyta</taxon>
        <taxon>Embryophyta</taxon>
        <taxon>Tracheophyta</taxon>
        <taxon>Spermatophyta</taxon>
        <taxon>Magnoliopsida</taxon>
        <taxon>eudicotyledons</taxon>
        <taxon>Gunneridae</taxon>
        <taxon>Pentapetalae</taxon>
        <taxon>rosids</taxon>
        <taxon>malvids</taxon>
        <taxon>Malvales</taxon>
        <taxon>Malvaceae</taxon>
        <taxon>Malvoideae</taxon>
        <taxon>Gossypium</taxon>
    </lineage>
</organism>
<evidence type="ECO:0000313" key="3">
    <source>
        <dbReference type="Proteomes" id="UP000593561"/>
    </source>
</evidence>
<gene>
    <name evidence="2" type="ORF">Godav_006358</name>
</gene>
<accession>A0A7J8S4E9</accession>
<sequence>MQLRTDGSVKVDSSFAVVGGALRDNHGIDANQVDPPSPEECRKLENR</sequence>
<protein>
    <submittedName>
        <fullName evidence="2">Uncharacterized protein</fullName>
    </submittedName>
</protein>
<name>A0A7J8S4E9_GOSDV</name>
<feature type="region of interest" description="Disordered" evidence="1">
    <location>
        <begin position="23"/>
        <end position="47"/>
    </location>
</feature>
<keyword evidence="3" id="KW-1185">Reference proteome</keyword>
<feature type="non-terminal residue" evidence="2">
    <location>
        <position position="47"/>
    </location>
</feature>
<dbReference type="Proteomes" id="UP000593561">
    <property type="component" value="Unassembled WGS sequence"/>
</dbReference>
<evidence type="ECO:0000256" key="1">
    <source>
        <dbReference type="SAM" id="MobiDB-lite"/>
    </source>
</evidence>
<dbReference type="EMBL" id="JABFAC010000008">
    <property type="protein sequence ID" value="MBA0620660.1"/>
    <property type="molecule type" value="Genomic_DNA"/>
</dbReference>
<evidence type="ECO:0000313" key="2">
    <source>
        <dbReference type="EMBL" id="MBA0620660.1"/>
    </source>
</evidence>
<dbReference type="AlphaFoldDB" id="A0A7J8S4E9"/>
<reference evidence="2 3" key="1">
    <citation type="journal article" date="2019" name="Genome Biol. Evol.">
        <title>Insights into the evolution of the New World diploid cottons (Gossypium, subgenus Houzingenia) based on genome sequencing.</title>
        <authorList>
            <person name="Grover C.E."/>
            <person name="Arick M.A. 2nd"/>
            <person name="Thrash A."/>
            <person name="Conover J.L."/>
            <person name="Sanders W.S."/>
            <person name="Peterson D.G."/>
            <person name="Frelichowski J.E."/>
            <person name="Scheffler J.A."/>
            <person name="Scheffler B.E."/>
            <person name="Wendel J.F."/>
        </authorList>
    </citation>
    <scope>NUCLEOTIDE SEQUENCE [LARGE SCALE GENOMIC DNA]</scope>
    <source>
        <strain evidence="2">27</strain>
        <tissue evidence="2">Leaf</tissue>
    </source>
</reference>